<comment type="caution">
    <text evidence="1">The sequence shown here is derived from an EMBL/GenBank/DDBJ whole genome shotgun (WGS) entry which is preliminary data.</text>
</comment>
<dbReference type="EMBL" id="VORT01000003">
    <property type="protein sequence ID" value="TXD73876.1"/>
    <property type="molecule type" value="Genomic_DNA"/>
</dbReference>
<dbReference type="Proteomes" id="UP000321497">
    <property type="component" value="Unassembled WGS sequence"/>
</dbReference>
<dbReference type="OrthoDB" id="1246559at2"/>
<name>A0A5C6Z1K2_9FLAO</name>
<dbReference type="Gene3D" id="3.60.10.10">
    <property type="entry name" value="Endonuclease/exonuclease/phosphatase"/>
    <property type="match status" value="1"/>
</dbReference>
<evidence type="ECO:0008006" key="3">
    <source>
        <dbReference type="Google" id="ProtNLM"/>
    </source>
</evidence>
<proteinExistence type="predicted"/>
<keyword evidence="2" id="KW-1185">Reference proteome</keyword>
<reference evidence="1 2" key="1">
    <citation type="submission" date="2019-08" db="EMBL/GenBank/DDBJ databases">
        <title>Genome of Aequorivita antarctica SW49 (type strain).</title>
        <authorList>
            <person name="Bowman J.P."/>
        </authorList>
    </citation>
    <scope>NUCLEOTIDE SEQUENCE [LARGE SCALE GENOMIC DNA]</scope>
    <source>
        <strain evidence="1 2">SW49</strain>
    </source>
</reference>
<organism evidence="1 2">
    <name type="scientific">Aequorivita antarctica</name>
    <dbReference type="NCBI Taxonomy" id="153266"/>
    <lineage>
        <taxon>Bacteria</taxon>
        <taxon>Pseudomonadati</taxon>
        <taxon>Bacteroidota</taxon>
        <taxon>Flavobacteriia</taxon>
        <taxon>Flavobacteriales</taxon>
        <taxon>Flavobacteriaceae</taxon>
        <taxon>Aequorivita</taxon>
    </lineage>
</organism>
<evidence type="ECO:0000313" key="1">
    <source>
        <dbReference type="EMBL" id="TXD73876.1"/>
    </source>
</evidence>
<sequence length="121" mass="14139">MKLATLNINWANKSKSKNHCLKIEKFLNAQDFHFLILTEAINLDLPNFPFKYLSEQIPENIRYENLNYPEYLKGEKAYRTIIYSKFPSVKKHHVIDGKTSLAQEFETEIGNIIIYTTIIGT</sequence>
<dbReference type="SUPFAM" id="SSF56219">
    <property type="entry name" value="DNase I-like"/>
    <property type="match status" value="1"/>
</dbReference>
<evidence type="ECO:0000313" key="2">
    <source>
        <dbReference type="Proteomes" id="UP000321497"/>
    </source>
</evidence>
<dbReference type="AlphaFoldDB" id="A0A5C6Z1K2"/>
<accession>A0A5C6Z1K2</accession>
<protein>
    <recommendedName>
        <fullName evidence="3">Endonuclease/exonuclease/phosphatase family protein</fullName>
    </recommendedName>
</protein>
<dbReference type="InterPro" id="IPR036691">
    <property type="entry name" value="Endo/exonu/phosph_ase_sf"/>
</dbReference>
<dbReference type="RefSeq" id="WP_111843496.1">
    <property type="nucleotide sequence ID" value="NZ_UEGI01000002.1"/>
</dbReference>
<gene>
    <name evidence="1" type="ORF">ESU54_05250</name>
</gene>